<organism evidence="3 4">
    <name type="scientific">Sphingomonas arantia</name>
    <dbReference type="NCBI Taxonomy" id="1460676"/>
    <lineage>
        <taxon>Bacteria</taxon>
        <taxon>Pseudomonadati</taxon>
        <taxon>Pseudomonadota</taxon>
        <taxon>Alphaproteobacteria</taxon>
        <taxon>Sphingomonadales</taxon>
        <taxon>Sphingomonadaceae</taxon>
        <taxon>Sphingomonas</taxon>
    </lineage>
</organism>
<feature type="transmembrane region" description="Helical" evidence="2">
    <location>
        <begin position="43"/>
        <end position="60"/>
    </location>
</feature>
<evidence type="ECO:0000256" key="2">
    <source>
        <dbReference type="SAM" id="Phobius"/>
    </source>
</evidence>
<keyword evidence="2" id="KW-0812">Transmembrane</keyword>
<keyword evidence="2" id="KW-1133">Transmembrane helix</keyword>
<name>A0ABW4TTT6_9SPHN</name>
<gene>
    <name evidence="3" type="ORF">ACFSGX_04865</name>
</gene>
<protein>
    <submittedName>
        <fullName evidence="3">Uncharacterized protein</fullName>
    </submittedName>
</protein>
<feature type="region of interest" description="Disordered" evidence="1">
    <location>
        <begin position="1"/>
        <end position="36"/>
    </location>
</feature>
<evidence type="ECO:0000313" key="3">
    <source>
        <dbReference type="EMBL" id="MFD1950099.1"/>
    </source>
</evidence>
<sequence length="241" mass="26197">MPDEGKYSAIPPEVLVDNIEDKRDTNAKNTEHANDDRNKKRKALGVFLVIVIILAMIGSFNGDSSNAISPENSVAGNANNLEEISDVSTSQNATESPTPAENWVYSTDVDKVRGDTSRFAETTSTNTIDQDFPYDSNTSMRMTVRHMPSNGTDVVLTISSGQMMCPSYEGCSGTVRFDSGPSQTISFNGPADNSSDTIFIVGATKFITNLKKAKKVVIEKTLYEAGNPQFEFNVSGLKWGK</sequence>
<feature type="compositionally biased region" description="Basic and acidic residues" evidence="1">
    <location>
        <begin position="19"/>
        <end position="36"/>
    </location>
</feature>
<dbReference type="Proteomes" id="UP001597400">
    <property type="component" value="Unassembled WGS sequence"/>
</dbReference>
<keyword evidence="4" id="KW-1185">Reference proteome</keyword>
<evidence type="ECO:0000256" key="1">
    <source>
        <dbReference type="SAM" id="MobiDB-lite"/>
    </source>
</evidence>
<comment type="caution">
    <text evidence="3">The sequence shown here is derived from an EMBL/GenBank/DDBJ whole genome shotgun (WGS) entry which is preliminary data.</text>
</comment>
<reference evidence="4" key="1">
    <citation type="journal article" date="2019" name="Int. J. Syst. Evol. Microbiol.">
        <title>The Global Catalogue of Microorganisms (GCM) 10K type strain sequencing project: providing services to taxonomists for standard genome sequencing and annotation.</title>
        <authorList>
            <consortium name="The Broad Institute Genomics Platform"/>
            <consortium name="The Broad Institute Genome Sequencing Center for Infectious Disease"/>
            <person name="Wu L."/>
            <person name="Ma J."/>
        </authorList>
    </citation>
    <scope>NUCLEOTIDE SEQUENCE [LARGE SCALE GENOMIC DNA]</scope>
    <source>
        <strain evidence="4">CGMCC 1.12702</strain>
    </source>
</reference>
<accession>A0ABW4TTT6</accession>
<keyword evidence="2" id="KW-0472">Membrane</keyword>
<proteinExistence type="predicted"/>
<dbReference type="RefSeq" id="WP_380928259.1">
    <property type="nucleotide sequence ID" value="NZ_JBHUGS010000001.1"/>
</dbReference>
<evidence type="ECO:0000313" key="4">
    <source>
        <dbReference type="Proteomes" id="UP001597400"/>
    </source>
</evidence>
<dbReference type="EMBL" id="JBHUGS010000001">
    <property type="protein sequence ID" value="MFD1950099.1"/>
    <property type="molecule type" value="Genomic_DNA"/>
</dbReference>